<name>A0A1T5MDP5_9FIRM</name>
<dbReference type="InterPro" id="IPR051337">
    <property type="entry name" value="OPA_Antiporter"/>
</dbReference>
<keyword evidence="5 6" id="KW-0472">Membrane</keyword>
<evidence type="ECO:0000259" key="7">
    <source>
        <dbReference type="PROSITE" id="PS50850"/>
    </source>
</evidence>
<feature type="transmembrane region" description="Helical" evidence="6">
    <location>
        <begin position="283"/>
        <end position="301"/>
    </location>
</feature>
<evidence type="ECO:0000256" key="6">
    <source>
        <dbReference type="SAM" id="Phobius"/>
    </source>
</evidence>
<feature type="transmembrane region" description="Helical" evidence="6">
    <location>
        <begin position="313"/>
        <end position="331"/>
    </location>
</feature>
<feature type="transmembrane region" description="Helical" evidence="6">
    <location>
        <begin position="178"/>
        <end position="197"/>
    </location>
</feature>
<feature type="transmembrane region" description="Helical" evidence="6">
    <location>
        <begin position="21"/>
        <end position="39"/>
    </location>
</feature>
<feature type="transmembrane region" description="Helical" evidence="6">
    <location>
        <begin position="112"/>
        <end position="132"/>
    </location>
</feature>
<feature type="transmembrane region" description="Helical" evidence="6">
    <location>
        <begin position="368"/>
        <end position="391"/>
    </location>
</feature>
<dbReference type="InterPro" id="IPR036259">
    <property type="entry name" value="MFS_trans_sf"/>
</dbReference>
<dbReference type="PROSITE" id="PS50850">
    <property type="entry name" value="MFS"/>
    <property type="match status" value="1"/>
</dbReference>
<feature type="transmembrane region" description="Helical" evidence="6">
    <location>
        <begin position="59"/>
        <end position="82"/>
    </location>
</feature>
<evidence type="ECO:0000256" key="2">
    <source>
        <dbReference type="ARBA" id="ARBA00022448"/>
    </source>
</evidence>
<evidence type="ECO:0000313" key="9">
    <source>
        <dbReference type="Proteomes" id="UP000190285"/>
    </source>
</evidence>
<evidence type="ECO:0000256" key="1">
    <source>
        <dbReference type="ARBA" id="ARBA00004651"/>
    </source>
</evidence>
<dbReference type="PIRSF" id="PIRSF002808">
    <property type="entry name" value="Hexose_phosphate_transp"/>
    <property type="match status" value="1"/>
</dbReference>
<feature type="transmembrane region" description="Helical" evidence="6">
    <location>
        <begin position="144"/>
        <end position="166"/>
    </location>
</feature>
<feature type="transmembrane region" description="Helical" evidence="6">
    <location>
        <begin position="411"/>
        <end position="429"/>
    </location>
</feature>
<dbReference type="InterPro" id="IPR000849">
    <property type="entry name" value="Sugar_P_transporter"/>
</dbReference>
<dbReference type="GO" id="GO:0061513">
    <property type="term" value="F:glucose 6-phosphate:phosphate antiporter activity"/>
    <property type="evidence" value="ECO:0007669"/>
    <property type="project" value="TreeGrafter"/>
</dbReference>
<dbReference type="InterPro" id="IPR011701">
    <property type="entry name" value="MFS"/>
</dbReference>
<keyword evidence="3 6" id="KW-0812">Transmembrane</keyword>
<keyword evidence="4 6" id="KW-1133">Transmembrane helix</keyword>
<keyword evidence="9" id="KW-1185">Reference proteome</keyword>
<dbReference type="SUPFAM" id="SSF103473">
    <property type="entry name" value="MFS general substrate transporter"/>
    <property type="match status" value="1"/>
</dbReference>
<reference evidence="8 9" key="1">
    <citation type="submission" date="2017-02" db="EMBL/GenBank/DDBJ databases">
        <authorList>
            <person name="Peterson S.W."/>
        </authorList>
    </citation>
    <scope>NUCLEOTIDE SEQUENCE [LARGE SCALE GENOMIC DNA]</scope>
    <source>
        <strain evidence="8 9">M1</strain>
    </source>
</reference>
<dbReference type="AlphaFoldDB" id="A0A1T5MDP5"/>
<dbReference type="RefSeq" id="WP_244282204.1">
    <property type="nucleotide sequence ID" value="NZ_FUZT01000014.1"/>
</dbReference>
<dbReference type="PANTHER" id="PTHR43826:SF3">
    <property type="entry name" value="GLUCOSE-6-PHOSPHATE EXCHANGER SLC37A4"/>
    <property type="match status" value="1"/>
</dbReference>
<dbReference type="EMBL" id="FUZT01000014">
    <property type="protein sequence ID" value="SKC86356.1"/>
    <property type="molecule type" value="Genomic_DNA"/>
</dbReference>
<dbReference type="STRING" id="36842.SAMN02194393_04526"/>
<feature type="transmembrane region" description="Helical" evidence="6">
    <location>
        <begin position="337"/>
        <end position="356"/>
    </location>
</feature>
<evidence type="ECO:0000256" key="5">
    <source>
        <dbReference type="ARBA" id="ARBA00023136"/>
    </source>
</evidence>
<evidence type="ECO:0000256" key="3">
    <source>
        <dbReference type="ARBA" id="ARBA00022692"/>
    </source>
</evidence>
<keyword evidence="2" id="KW-0813">Transport</keyword>
<dbReference type="Gene3D" id="1.20.1250.20">
    <property type="entry name" value="MFS general substrate transporter like domains"/>
    <property type="match status" value="2"/>
</dbReference>
<organism evidence="8 9">
    <name type="scientific">Maledivibacter halophilus</name>
    <dbReference type="NCBI Taxonomy" id="36842"/>
    <lineage>
        <taxon>Bacteria</taxon>
        <taxon>Bacillati</taxon>
        <taxon>Bacillota</taxon>
        <taxon>Clostridia</taxon>
        <taxon>Peptostreptococcales</taxon>
        <taxon>Caminicellaceae</taxon>
        <taxon>Maledivibacter</taxon>
    </lineage>
</organism>
<feature type="transmembrane region" description="Helical" evidence="6">
    <location>
        <begin position="244"/>
        <end position="263"/>
    </location>
</feature>
<dbReference type="Pfam" id="PF07690">
    <property type="entry name" value="MFS_1"/>
    <property type="match status" value="1"/>
</dbReference>
<proteinExistence type="predicted"/>
<dbReference type="Proteomes" id="UP000190285">
    <property type="component" value="Unassembled WGS sequence"/>
</dbReference>
<dbReference type="GO" id="GO:0035435">
    <property type="term" value="P:phosphate ion transmembrane transport"/>
    <property type="evidence" value="ECO:0007669"/>
    <property type="project" value="TreeGrafter"/>
</dbReference>
<sequence>MYSLNMINSSEKAKKMMKYRWLIWGVIVLAYAIKFFHSLSMGVVKDTIIAEFALTETTFVSIGNSFFYIYLIMQIPTGLLVDTLGARKTASYGTLIAAFGIILFSFSHSVALLYVGRGMVGLGTSVVFVSILKIQSEWFKESEFGTMTGITCFIGVLGGALAQTPLALMVSNIGWRNSFRGIGIVSMVVAAAIYFIVRNTPKELGMPSVKELEGKLNEDKSESNEDNISIMTGLLQVLKNPKTWPVFFMYAGFYGTYVIMMGYWGTSFISSVYGKSTIQSSNYITAGVLGSAIGSMVIGNISDKIRSRKKPLLISGGLYVFTWVFIVFAKGGQPPSFLLLPLIFMVGFMSCAYVISWPCIKEVNHPKYVGVSTSVANIGGFFGTIVLPPIVAKVFDKYSLTLSPAALYQKAFTVVLIAAVIGFISSLFVKETGCKNIYRKF</sequence>
<comment type="subcellular location">
    <subcellularLocation>
        <location evidence="1">Cell membrane</location>
        <topology evidence="1">Multi-pass membrane protein</topology>
    </subcellularLocation>
</comment>
<dbReference type="PANTHER" id="PTHR43826">
    <property type="entry name" value="GLUCOSE-6-PHOSPHATE EXCHANGER SLC37A4"/>
    <property type="match status" value="1"/>
</dbReference>
<protein>
    <submittedName>
        <fullName evidence="8">Sugar phosphate permease</fullName>
    </submittedName>
</protein>
<dbReference type="InterPro" id="IPR020846">
    <property type="entry name" value="MFS_dom"/>
</dbReference>
<feature type="domain" description="Major facilitator superfamily (MFS) profile" evidence="7">
    <location>
        <begin position="23"/>
        <end position="434"/>
    </location>
</feature>
<dbReference type="GO" id="GO:0005886">
    <property type="term" value="C:plasma membrane"/>
    <property type="evidence" value="ECO:0007669"/>
    <property type="project" value="UniProtKB-SubCell"/>
</dbReference>
<gene>
    <name evidence="8" type="ORF">SAMN02194393_04526</name>
</gene>
<accession>A0A1T5MDP5</accession>
<feature type="transmembrane region" description="Helical" evidence="6">
    <location>
        <begin position="89"/>
        <end position="106"/>
    </location>
</feature>
<evidence type="ECO:0000313" key="8">
    <source>
        <dbReference type="EMBL" id="SKC86356.1"/>
    </source>
</evidence>
<evidence type="ECO:0000256" key="4">
    <source>
        <dbReference type="ARBA" id="ARBA00022989"/>
    </source>
</evidence>